<proteinExistence type="predicted"/>
<keyword evidence="1" id="KW-0812">Transmembrane</keyword>
<dbReference type="Proteomes" id="UP001589590">
    <property type="component" value="Unassembled WGS sequence"/>
</dbReference>
<keyword evidence="1" id="KW-1133">Transmembrane helix</keyword>
<feature type="transmembrane region" description="Helical" evidence="1">
    <location>
        <begin position="119"/>
        <end position="143"/>
    </location>
</feature>
<organism evidence="2 3">
    <name type="scientific">Algibacter miyuki</name>
    <dbReference type="NCBI Taxonomy" id="1306933"/>
    <lineage>
        <taxon>Bacteria</taxon>
        <taxon>Pseudomonadati</taxon>
        <taxon>Bacteroidota</taxon>
        <taxon>Flavobacteriia</taxon>
        <taxon>Flavobacteriales</taxon>
        <taxon>Flavobacteriaceae</taxon>
        <taxon>Algibacter</taxon>
    </lineage>
</organism>
<feature type="transmembrane region" description="Helical" evidence="1">
    <location>
        <begin position="40"/>
        <end position="62"/>
    </location>
</feature>
<protein>
    <recommendedName>
        <fullName evidence="4">Lysine transporter LysE</fullName>
    </recommendedName>
</protein>
<name>A0ABV5H349_9FLAO</name>
<feature type="transmembrane region" description="Helical" evidence="1">
    <location>
        <begin position="197"/>
        <end position="215"/>
    </location>
</feature>
<reference evidence="2 3" key="1">
    <citation type="submission" date="2024-09" db="EMBL/GenBank/DDBJ databases">
        <authorList>
            <person name="Sun Q."/>
            <person name="Mori K."/>
        </authorList>
    </citation>
    <scope>NUCLEOTIDE SEQUENCE [LARGE SCALE GENOMIC DNA]</scope>
    <source>
        <strain evidence="2 3">CECT 8300</strain>
    </source>
</reference>
<feature type="transmembrane region" description="Helical" evidence="1">
    <location>
        <begin position="155"/>
        <end position="176"/>
    </location>
</feature>
<gene>
    <name evidence="2" type="ORF">ACFFU1_15440</name>
</gene>
<evidence type="ECO:0000313" key="3">
    <source>
        <dbReference type="Proteomes" id="UP001589590"/>
    </source>
</evidence>
<comment type="caution">
    <text evidence="2">The sequence shown here is derived from an EMBL/GenBank/DDBJ whole genome shotgun (WGS) entry which is preliminary data.</text>
</comment>
<evidence type="ECO:0000256" key="1">
    <source>
        <dbReference type="SAM" id="Phobius"/>
    </source>
</evidence>
<evidence type="ECO:0008006" key="4">
    <source>
        <dbReference type="Google" id="ProtNLM"/>
    </source>
</evidence>
<sequence>MYLVVYFFIGFTAAVLGALPLGTTNVAVINTTIKESVQDALKIIYTASLAEVILIVVAIMFNAQIEVFIAMNTWVQYTIVGLLIIIGTVLVFGRTECVKDENDECILIKERAVPISKQMLGFFLGLVNPTVLVYWIFILAYLNRNIVDLNSAVEYHLIILFLIGAYFGKLMVLYGYGKFSDVLKIRTKHITTRVNRVIGVLLLCISVFQVTKLVYF</sequence>
<accession>A0ABV5H349</accession>
<dbReference type="RefSeq" id="WP_290270119.1">
    <property type="nucleotide sequence ID" value="NZ_JAUFQP010000010.1"/>
</dbReference>
<keyword evidence="1" id="KW-0472">Membrane</keyword>
<feature type="transmembrane region" description="Helical" evidence="1">
    <location>
        <begin position="6"/>
        <end position="28"/>
    </location>
</feature>
<feature type="transmembrane region" description="Helical" evidence="1">
    <location>
        <begin position="74"/>
        <end position="92"/>
    </location>
</feature>
<evidence type="ECO:0000313" key="2">
    <source>
        <dbReference type="EMBL" id="MFB9106298.1"/>
    </source>
</evidence>
<keyword evidence="3" id="KW-1185">Reference proteome</keyword>
<dbReference type="EMBL" id="JBHMFA010000017">
    <property type="protein sequence ID" value="MFB9106298.1"/>
    <property type="molecule type" value="Genomic_DNA"/>
</dbReference>